<dbReference type="STRING" id="1817867.A3F83_09615"/>
<evidence type="ECO:0008006" key="3">
    <source>
        <dbReference type="Google" id="ProtNLM"/>
    </source>
</evidence>
<dbReference type="PROSITE" id="PS51318">
    <property type="entry name" value="TAT"/>
    <property type="match status" value="1"/>
</dbReference>
<dbReference type="EMBL" id="MFIX01000261">
    <property type="protein sequence ID" value="OGG00367.1"/>
    <property type="molecule type" value="Genomic_DNA"/>
</dbReference>
<organism evidence="1 2">
    <name type="scientific">Candidatus Glassbacteria bacterium RIFCSPLOWO2_12_FULL_58_11</name>
    <dbReference type="NCBI Taxonomy" id="1817867"/>
    <lineage>
        <taxon>Bacteria</taxon>
        <taxon>Candidatus Glassiibacteriota</taxon>
    </lineage>
</organism>
<evidence type="ECO:0000313" key="2">
    <source>
        <dbReference type="Proteomes" id="UP000179129"/>
    </source>
</evidence>
<accession>A0A1F5YK72</accession>
<dbReference type="Proteomes" id="UP000179129">
    <property type="component" value="Unassembled WGS sequence"/>
</dbReference>
<reference evidence="1 2" key="1">
    <citation type="journal article" date="2016" name="Nat. Commun.">
        <title>Thousands of microbial genomes shed light on interconnected biogeochemical processes in an aquifer system.</title>
        <authorList>
            <person name="Anantharaman K."/>
            <person name="Brown C.T."/>
            <person name="Hug L.A."/>
            <person name="Sharon I."/>
            <person name="Castelle C.J."/>
            <person name="Probst A.J."/>
            <person name="Thomas B.C."/>
            <person name="Singh A."/>
            <person name="Wilkins M.J."/>
            <person name="Karaoz U."/>
            <person name="Brodie E.L."/>
            <person name="Williams K.H."/>
            <person name="Hubbard S.S."/>
            <person name="Banfield J.F."/>
        </authorList>
    </citation>
    <scope>NUCLEOTIDE SEQUENCE [LARGE SCALE GENOMIC DNA]</scope>
</reference>
<evidence type="ECO:0000313" key="1">
    <source>
        <dbReference type="EMBL" id="OGG00367.1"/>
    </source>
</evidence>
<dbReference type="AlphaFoldDB" id="A0A1F5YK72"/>
<proteinExistence type="predicted"/>
<sequence length="69" mass="7231">MSVLNKGSLESSDRRKFLKVLASGTALALTGTAGVAHGSPETVSSGHGEEEIYDALYAWCCLDVARSES</sequence>
<comment type="caution">
    <text evidence="1">The sequence shown here is derived from an EMBL/GenBank/DDBJ whole genome shotgun (WGS) entry which is preliminary data.</text>
</comment>
<dbReference type="NCBIfam" id="TIGR01409">
    <property type="entry name" value="TAT_signal_seq"/>
    <property type="match status" value="1"/>
</dbReference>
<dbReference type="InterPro" id="IPR019546">
    <property type="entry name" value="TAT_signal_bac_arc"/>
</dbReference>
<name>A0A1F5YK72_9BACT</name>
<gene>
    <name evidence="1" type="ORF">A3F83_09615</name>
</gene>
<dbReference type="InterPro" id="IPR006311">
    <property type="entry name" value="TAT_signal"/>
</dbReference>
<protein>
    <recommendedName>
        <fullName evidence="3">Twin-arginine translocation signal domain-containing protein</fullName>
    </recommendedName>
</protein>